<evidence type="ECO:0000313" key="2">
    <source>
        <dbReference type="EMBL" id="MET3694574.1"/>
    </source>
</evidence>
<sequence>MVTKTIDPMAIVARHQTSAPVNLEMIARDLSIRVYKEHLGSSIAGKIVRQRLPGGSYSFAISVNMADHPNRQRFTLAHEIAHYILHRDLIESELTDNTLYRSELSGTYEAQANRLAADILMPIPLLRSLRKQYPTTSALAKQFKVSEEAMRIRLETVSLNQYSLF</sequence>
<dbReference type="RefSeq" id="WP_238282257.1">
    <property type="nucleotide sequence ID" value="NZ_BPQL01000161.1"/>
</dbReference>
<dbReference type="Pfam" id="PF06114">
    <property type="entry name" value="Peptidase_M78"/>
    <property type="match status" value="1"/>
</dbReference>
<dbReference type="InterPro" id="IPR010359">
    <property type="entry name" value="IrrE_HExxH"/>
</dbReference>
<gene>
    <name evidence="2" type="ORF">ABID43_004136</name>
</gene>
<evidence type="ECO:0000259" key="1">
    <source>
        <dbReference type="Pfam" id="PF06114"/>
    </source>
</evidence>
<reference evidence="2 3" key="1">
    <citation type="submission" date="2024-06" db="EMBL/GenBank/DDBJ databases">
        <title>Genomic Encyclopedia of Type Strains, Phase IV (KMG-IV): sequencing the most valuable type-strain genomes for metagenomic binning, comparative biology and taxonomic classification.</title>
        <authorList>
            <person name="Goeker M."/>
        </authorList>
    </citation>
    <scope>NUCLEOTIDE SEQUENCE [LARGE SCALE GENOMIC DNA]</scope>
    <source>
        <strain evidence="2 3">DSM 21331</strain>
    </source>
</reference>
<protein>
    <recommendedName>
        <fullName evidence="1">IrrE N-terminal-like domain-containing protein</fullName>
    </recommendedName>
</protein>
<keyword evidence="3" id="KW-1185">Reference proteome</keyword>
<dbReference type="Proteomes" id="UP001549145">
    <property type="component" value="Unassembled WGS sequence"/>
</dbReference>
<dbReference type="EMBL" id="JBEPMM010000016">
    <property type="protein sequence ID" value="MET3694574.1"/>
    <property type="molecule type" value="Genomic_DNA"/>
</dbReference>
<dbReference type="PANTHER" id="PTHR43236:SF2">
    <property type="entry name" value="BLL0069 PROTEIN"/>
    <property type="match status" value="1"/>
</dbReference>
<feature type="domain" description="IrrE N-terminal-like" evidence="1">
    <location>
        <begin position="60"/>
        <end position="154"/>
    </location>
</feature>
<dbReference type="PANTHER" id="PTHR43236">
    <property type="entry name" value="ANTITOXIN HIGA1"/>
    <property type="match status" value="1"/>
</dbReference>
<accession>A0ABV2LAA7</accession>
<dbReference type="InterPro" id="IPR052345">
    <property type="entry name" value="Rad_response_metalloprotease"/>
</dbReference>
<dbReference type="Gene3D" id="1.10.10.2910">
    <property type="match status" value="1"/>
</dbReference>
<comment type="caution">
    <text evidence="2">The sequence shown here is derived from an EMBL/GenBank/DDBJ whole genome shotgun (WGS) entry which is preliminary data.</text>
</comment>
<proteinExistence type="predicted"/>
<evidence type="ECO:0000313" key="3">
    <source>
        <dbReference type="Proteomes" id="UP001549145"/>
    </source>
</evidence>
<name>A0ABV2LAA7_9HYPH</name>
<organism evidence="2 3">
    <name type="scientific">Methylobacterium goesingense</name>
    <dbReference type="NCBI Taxonomy" id="243690"/>
    <lineage>
        <taxon>Bacteria</taxon>
        <taxon>Pseudomonadati</taxon>
        <taxon>Pseudomonadota</taxon>
        <taxon>Alphaproteobacteria</taxon>
        <taxon>Hyphomicrobiales</taxon>
        <taxon>Methylobacteriaceae</taxon>
        <taxon>Methylobacterium</taxon>
    </lineage>
</organism>